<evidence type="ECO:0000256" key="3">
    <source>
        <dbReference type="ARBA" id="ARBA00022801"/>
    </source>
</evidence>
<dbReference type="InterPro" id="IPR044651">
    <property type="entry name" value="OTSB-like"/>
</dbReference>
<dbReference type="GO" id="GO:0004805">
    <property type="term" value="F:trehalose-phosphatase activity"/>
    <property type="evidence" value="ECO:0007669"/>
    <property type="project" value="UniProtKB-EC"/>
</dbReference>
<dbReference type="Proteomes" id="UP000195607">
    <property type="component" value="Chromosome I"/>
</dbReference>
<gene>
    <name evidence="5" type="ORF">CSP5_1531</name>
</gene>
<dbReference type="Gene3D" id="3.30.70.1020">
    <property type="entry name" value="Trehalose-6-phosphate phosphatase related protein, domain 2"/>
    <property type="match status" value="1"/>
</dbReference>
<comment type="catalytic activity">
    <reaction evidence="4">
        <text>alpha,alpha-trehalose 6-phosphate + H2O = alpha,alpha-trehalose + phosphate</text>
        <dbReference type="Rhea" id="RHEA:23420"/>
        <dbReference type="ChEBI" id="CHEBI:15377"/>
        <dbReference type="ChEBI" id="CHEBI:16551"/>
        <dbReference type="ChEBI" id="CHEBI:43474"/>
        <dbReference type="ChEBI" id="CHEBI:58429"/>
        <dbReference type="EC" id="3.1.3.12"/>
    </reaction>
</comment>
<accession>A0A1N5VVI6</accession>
<comment type="similarity">
    <text evidence="2 4">Belongs to the trehalose phosphatase family.</text>
</comment>
<keyword evidence="4" id="KW-0460">Magnesium</keyword>
<dbReference type="Gene3D" id="3.40.50.1000">
    <property type="entry name" value="HAD superfamily/HAD-like"/>
    <property type="match status" value="1"/>
</dbReference>
<evidence type="ECO:0000313" key="6">
    <source>
        <dbReference type="Proteomes" id="UP000195607"/>
    </source>
</evidence>
<dbReference type="UniPathway" id="UPA00299"/>
<evidence type="ECO:0000256" key="2">
    <source>
        <dbReference type="ARBA" id="ARBA00008770"/>
    </source>
</evidence>
<dbReference type="RefSeq" id="WP_148689997.1">
    <property type="nucleotide sequence ID" value="NZ_LT671858.1"/>
</dbReference>
<reference evidence="5 6" key="1">
    <citation type="submission" date="2016-04" db="EMBL/GenBank/DDBJ databases">
        <authorList>
            <person name="Evans L.H."/>
            <person name="Alamgir A."/>
            <person name="Owens N."/>
            <person name="Weber N.D."/>
            <person name="Virtaneva K."/>
            <person name="Barbian K."/>
            <person name="Babar A."/>
            <person name="Rosenke K."/>
        </authorList>
    </citation>
    <scope>NUCLEOTIDE SEQUENCE [LARGE SCALE GENOMIC DNA]</scope>
    <source>
        <strain evidence="6">S5(T) (JCM 30642 \VKM B-2941)</strain>
    </source>
</reference>
<dbReference type="InterPro" id="IPR036412">
    <property type="entry name" value="HAD-like_sf"/>
</dbReference>
<comment type="pathway">
    <text evidence="1 4">Glycan biosynthesis; trehalose biosynthesis.</text>
</comment>
<dbReference type="PANTHER" id="PTHR43768">
    <property type="entry name" value="TREHALOSE 6-PHOSPHATE PHOSPHATASE"/>
    <property type="match status" value="1"/>
</dbReference>
<dbReference type="GeneID" id="41588773"/>
<dbReference type="NCBIfam" id="TIGR01484">
    <property type="entry name" value="HAD-SF-IIB"/>
    <property type="match status" value="1"/>
</dbReference>
<protein>
    <recommendedName>
        <fullName evidence="4">Trehalose 6-phosphate phosphatase</fullName>
        <ecNumber evidence="4">3.1.3.12</ecNumber>
    </recommendedName>
</protein>
<dbReference type="EC" id="3.1.3.12" evidence="4"/>
<sequence>MITEDIEKYLTGIEKGSQIFLDYDGTLVPIIMDPELCFADNELREILKEIDRLYELYIISGRTLEDLKKFINLNLNYVYLHGMFADLKGKTIEFVENSSKYFDTFRKLENEVRFPDGSGVRTYRKPYGFVIHLGLVPDSLKPEYIKQAEILGKEYGLEIYYGINLIELKVPGVNKGRAIRALRNDRKCLIAGDEATDEYGFVECPECLTIHIGNGKTAAILSVRNIDEFRKILKALIQKPDIS</sequence>
<dbReference type="GO" id="GO:0005992">
    <property type="term" value="P:trehalose biosynthetic process"/>
    <property type="evidence" value="ECO:0007669"/>
    <property type="project" value="UniProtKB-UniPathway"/>
</dbReference>
<dbReference type="PANTHER" id="PTHR43768:SF3">
    <property type="entry name" value="TREHALOSE 6-PHOSPHATE PHOSPHATASE"/>
    <property type="match status" value="1"/>
</dbReference>
<dbReference type="InterPro" id="IPR003337">
    <property type="entry name" value="Trehalose_PPase"/>
</dbReference>
<dbReference type="InterPro" id="IPR006379">
    <property type="entry name" value="HAD-SF_hydro_IIB"/>
</dbReference>
<dbReference type="AlphaFoldDB" id="A0A1N5VVI6"/>
<evidence type="ECO:0000313" key="5">
    <source>
        <dbReference type="EMBL" id="SIM76936.1"/>
    </source>
</evidence>
<keyword evidence="4" id="KW-0479">Metal-binding</keyword>
<dbReference type="InterPro" id="IPR023214">
    <property type="entry name" value="HAD_sf"/>
</dbReference>
<comment type="cofactor">
    <cofactor evidence="4">
        <name>Mg(2+)</name>
        <dbReference type="ChEBI" id="CHEBI:18420"/>
    </cofactor>
</comment>
<dbReference type="SUPFAM" id="SSF56784">
    <property type="entry name" value="HAD-like"/>
    <property type="match status" value="1"/>
</dbReference>
<organism evidence="5 6">
    <name type="scientific">Cuniculiplasma divulgatum</name>
    <dbReference type="NCBI Taxonomy" id="1673428"/>
    <lineage>
        <taxon>Archaea</taxon>
        <taxon>Methanobacteriati</taxon>
        <taxon>Thermoplasmatota</taxon>
        <taxon>Thermoplasmata</taxon>
        <taxon>Thermoplasmatales</taxon>
        <taxon>Cuniculiplasmataceae</taxon>
        <taxon>Cuniculiplasma</taxon>
    </lineage>
</organism>
<evidence type="ECO:0000256" key="1">
    <source>
        <dbReference type="ARBA" id="ARBA00005199"/>
    </source>
</evidence>
<comment type="function">
    <text evidence="4">Removes the phosphate from trehalose 6-phosphate to produce free trehalose.</text>
</comment>
<name>A0A1N5VVI6_9ARCH</name>
<dbReference type="NCBIfam" id="TIGR00685">
    <property type="entry name" value="T6PP"/>
    <property type="match status" value="1"/>
</dbReference>
<dbReference type="Pfam" id="PF02358">
    <property type="entry name" value="Trehalose_PPase"/>
    <property type="match status" value="1"/>
</dbReference>
<dbReference type="GO" id="GO:0046872">
    <property type="term" value="F:metal ion binding"/>
    <property type="evidence" value="ECO:0007669"/>
    <property type="project" value="UniProtKB-KW"/>
</dbReference>
<proteinExistence type="inferred from homology"/>
<keyword evidence="3 4" id="KW-0378">Hydrolase</keyword>
<dbReference type="EMBL" id="LT671858">
    <property type="protein sequence ID" value="SIM76936.1"/>
    <property type="molecule type" value="Genomic_DNA"/>
</dbReference>
<evidence type="ECO:0000256" key="4">
    <source>
        <dbReference type="RuleBase" id="RU361117"/>
    </source>
</evidence>